<keyword evidence="2" id="KW-1185">Reference proteome</keyword>
<evidence type="ECO:0000313" key="2">
    <source>
        <dbReference type="Proteomes" id="UP000515450"/>
    </source>
</evidence>
<dbReference type="EMBL" id="CP058555">
    <property type="protein sequence ID" value="QMV67319.1"/>
    <property type="molecule type" value="Genomic_DNA"/>
</dbReference>
<dbReference type="Proteomes" id="UP000515450">
    <property type="component" value="Chromosome"/>
</dbReference>
<name>A0A7G5DZZ4_9SPHI</name>
<organism evidence="1 2">
    <name type="scientific">Sphingobacterium paramultivorum</name>
    <dbReference type="NCBI Taxonomy" id="2886510"/>
    <lineage>
        <taxon>Bacteria</taxon>
        <taxon>Pseudomonadati</taxon>
        <taxon>Bacteroidota</taxon>
        <taxon>Sphingobacteriia</taxon>
        <taxon>Sphingobacteriales</taxon>
        <taxon>Sphingobacteriaceae</taxon>
        <taxon>Sphingobacterium</taxon>
    </lineage>
</organism>
<proteinExistence type="predicted"/>
<dbReference type="RefSeq" id="WP_182331861.1">
    <property type="nucleotide sequence ID" value="NZ_CP058555.1"/>
</dbReference>
<evidence type="ECO:0000313" key="1">
    <source>
        <dbReference type="EMBL" id="QMV67319.1"/>
    </source>
</evidence>
<accession>A0A7G5DZZ4</accession>
<gene>
    <name evidence="1" type="ORF">HS960_06445</name>
</gene>
<sequence>MHTVVTRKMMLPLTKRTIVVQNLNLPKKRLSVNITNHVKIAIVNARIVVHFWQFPIPLNKVMNFAV</sequence>
<reference evidence="1 2" key="1">
    <citation type="journal article" date="2020" name="G3 (Bethesda)">
        <title>CeMbio - The Caenorhabditis elegans Microbiome Resource.</title>
        <authorList>
            <person name="Dirksen P."/>
            <person name="Assie A."/>
            <person name="Zimmermann J."/>
            <person name="Zhang F."/>
            <person name="Tietje A.M."/>
            <person name="Marsh S.A."/>
            <person name="Felix M.A."/>
            <person name="Shapira M."/>
            <person name="Kaleta C."/>
            <person name="Schulenburg H."/>
            <person name="Samuel B."/>
        </authorList>
    </citation>
    <scope>NUCLEOTIDE SEQUENCE [LARGE SCALE GENOMIC DNA]</scope>
    <source>
        <strain evidence="1 2">BIGb0170</strain>
    </source>
</reference>
<dbReference type="AlphaFoldDB" id="A0A7G5DZZ4"/>
<protein>
    <submittedName>
        <fullName evidence="1">Uncharacterized protein</fullName>
    </submittedName>
</protein>